<evidence type="ECO:0000313" key="3">
    <source>
        <dbReference type="Proteomes" id="UP000271031"/>
    </source>
</evidence>
<dbReference type="Proteomes" id="UP000271031">
    <property type="component" value="Unassembled WGS sequence"/>
</dbReference>
<keyword evidence="3" id="KW-1185">Reference proteome</keyword>
<feature type="domain" description="Beta-lactamase-related" evidence="1">
    <location>
        <begin position="37"/>
        <end position="395"/>
    </location>
</feature>
<dbReference type="SUPFAM" id="SSF56601">
    <property type="entry name" value="beta-lactamase/transpeptidase-like"/>
    <property type="match status" value="1"/>
</dbReference>
<name>A0A3M8DZ72_9BACL</name>
<dbReference type="InterPro" id="IPR001466">
    <property type="entry name" value="Beta-lactam-related"/>
</dbReference>
<evidence type="ECO:0000259" key="1">
    <source>
        <dbReference type="Pfam" id="PF00144"/>
    </source>
</evidence>
<sequence length="421" mass="47513">MSMWNHSWQKAKHAEREFFEMSLWKQPPAKAPTTQIDEKMAALMETFAIVGVSAAVVKDKQVIWSDAYGWADLDRELPVTEETVFRIASISKLFVATSLMQQYEQGKFQLDDDISDTLGFTFRNPHHPDVPVTFRHLLTHTSSLNEDERGGELYVVFSQASRNSNPPTLEDLLIPGGRLYVDSLWSSYKPGDVRCFAYCNLASMIVAALVERLSGKHFDQYCREHILRPLGMTSSDFNIQAMGDINKLGVIYGWEDGHFESGVDDLKGVKPEPIDWSEYVPGTNGSLYGPQGGLRTNARELSKFMLAFMQGGENNGARILQRETVELMLSTQWQYEGVDPAFSEIGLQFHITDQFIPNKRMHGHGGNAYGLYSGMYFNKEENFGIIFITNGSNATEGTRGGFNNVEEAISDMLYQHFFQSK</sequence>
<dbReference type="EMBL" id="RHHQ01000003">
    <property type="protein sequence ID" value="RNB92277.1"/>
    <property type="molecule type" value="Genomic_DNA"/>
</dbReference>
<organism evidence="2 3">
    <name type="scientific">Brevibacillus fluminis</name>
    <dbReference type="NCBI Taxonomy" id="511487"/>
    <lineage>
        <taxon>Bacteria</taxon>
        <taxon>Bacillati</taxon>
        <taxon>Bacillota</taxon>
        <taxon>Bacilli</taxon>
        <taxon>Bacillales</taxon>
        <taxon>Paenibacillaceae</taxon>
        <taxon>Brevibacillus</taxon>
    </lineage>
</organism>
<dbReference type="AlphaFoldDB" id="A0A3M8DZ72"/>
<dbReference type="InterPro" id="IPR050789">
    <property type="entry name" value="Diverse_Enzym_Activities"/>
</dbReference>
<dbReference type="Pfam" id="PF00144">
    <property type="entry name" value="Beta-lactamase"/>
    <property type="match status" value="1"/>
</dbReference>
<proteinExistence type="predicted"/>
<dbReference type="GO" id="GO:0016787">
    <property type="term" value="F:hydrolase activity"/>
    <property type="evidence" value="ECO:0007669"/>
    <property type="project" value="UniProtKB-KW"/>
</dbReference>
<dbReference type="InterPro" id="IPR012338">
    <property type="entry name" value="Beta-lactam/transpept-like"/>
</dbReference>
<reference evidence="2 3" key="1">
    <citation type="submission" date="2018-10" db="EMBL/GenBank/DDBJ databases">
        <title>Phylogenomics of Brevibacillus.</title>
        <authorList>
            <person name="Dunlap C."/>
        </authorList>
    </citation>
    <scope>NUCLEOTIDE SEQUENCE [LARGE SCALE GENOMIC DNA]</scope>
    <source>
        <strain evidence="2 3">JCM 15716</strain>
    </source>
</reference>
<gene>
    <name evidence="2" type="ORF">EDM56_00830</name>
</gene>
<dbReference type="PANTHER" id="PTHR43283">
    <property type="entry name" value="BETA-LACTAMASE-RELATED"/>
    <property type="match status" value="1"/>
</dbReference>
<accession>A0A3M8DZ72</accession>
<keyword evidence="2" id="KW-0378">Hydrolase</keyword>
<dbReference type="OrthoDB" id="9803467at2"/>
<comment type="caution">
    <text evidence="2">The sequence shown here is derived from an EMBL/GenBank/DDBJ whole genome shotgun (WGS) entry which is preliminary data.</text>
</comment>
<dbReference type="Gene3D" id="3.40.710.10">
    <property type="entry name" value="DD-peptidase/beta-lactamase superfamily"/>
    <property type="match status" value="1"/>
</dbReference>
<protein>
    <submittedName>
        <fullName evidence="2">Class A beta-lactamase-related serine hydrolase</fullName>
    </submittedName>
</protein>
<evidence type="ECO:0000313" key="2">
    <source>
        <dbReference type="EMBL" id="RNB92277.1"/>
    </source>
</evidence>